<organism evidence="1 2">
    <name type="scientific">Ramlibacter alkalitolerans</name>
    <dbReference type="NCBI Taxonomy" id="2039631"/>
    <lineage>
        <taxon>Bacteria</taxon>
        <taxon>Pseudomonadati</taxon>
        <taxon>Pseudomonadota</taxon>
        <taxon>Betaproteobacteria</taxon>
        <taxon>Burkholderiales</taxon>
        <taxon>Comamonadaceae</taxon>
        <taxon>Ramlibacter</taxon>
    </lineage>
</organism>
<name>A0ABS1JN09_9BURK</name>
<gene>
    <name evidence="1" type="ORF">JI746_11070</name>
</gene>
<evidence type="ECO:0000313" key="1">
    <source>
        <dbReference type="EMBL" id="MBL0425648.1"/>
    </source>
</evidence>
<dbReference type="EMBL" id="JAEQND010000005">
    <property type="protein sequence ID" value="MBL0425648.1"/>
    <property type="molecule type" value="Genomic_DNA"/>
</dbReference>
<reference evidence="1 2" key="1">
    <citation type="journal article" date="2017" name="Int. J. Syst. Evol. Microbiol.">
        <title>Ramlibacter alkalitolerans sp. nov., alkali-tolerant bacterium isolated from soil of ginseng.</title>
        <authorList>
            <person name="Lee D.H."/>
            <person name="Cha C.J."/>
        </authorList>
    </citation>
    <scope>NUCLEOTIDE SEQUENCE [LARGE SCALE GENOMIC DNA]</scope>
    <source>
        <strain evidence="1 2">KACC 19305</strain>
    </source>
</reference>
<evidence type="ECO:0000313" key="2">
    <source>
        <dbReference type="Proteomes" id="UP000622707"/>
    </source>
</evidence>
<proteinExistence type="predicted"/>
<protein>
    <submittedName>
        <fullName evidence="1">Uncharacterized protein</fullName>
    </submittedName>
</protein>
<accession>A0ABS1JN09</accession>
<dbReference type="RefSeq" id="WP_201689442.1">
    <property type="nucleotide sequence ID" value="NZ_JAEQND010000005.1"/>
</dbReference>
<keyword evidence="2" id="KW-1185">Reference proteome</keyword>
<dbReference type="Proteomes" id="UP000622707">
    <property type="component" value="Unassembled WGS sequence"/>
</dbReference>
<sequence length="83" mass="8956">MPIATATDPFATGSVVAAKLARETLEAFDPVLRPLLTGQQFFVKLADGRWHPQGCQLGLRQCFDFCELLAPVARGSAPRAEQG</sequence>
<comment type="caution">
    <text evidence="1">The sequence shown here is derived from an EMBL/GenBank/DDBJ whole genome shotgun (WGS) entry which is preliminary data.</text>
</comment>